<reference evidence="1 2" key="1">
    <citation type="submission" date="2020-02" db="EMBL/GenBank/DDBJ databases">
        <title>Genome sequencing for Draconibacterium sp. strain M1.</title>
        <authorList>
            <person name="Park S.-J."/>
        </authorList>
    </citation>
    <scope>NUCLEOTIDE SEQUENCE [LARGE SCALE GENOMIC DNA]</scope>
    <source>
        <strain evidence="1 2">M1</strain>
    </source>
</reference>
<protein>
    <recommendedName>
        <fullName evidence="3">Secretion system C-terminal sorting domain-containing protein</fullName>
    </recommendedName>
</protein>
<organism evidence="1 2">
    <name type="scientific">Draconibacterium halophilum</name>
    <dbReference type="NCBI Taxonomy" id="2706887"/>
    <lineage>
        <taxon>Bacteria</taxon>
        <taxon>Pseudomonadati</taxon>
        <taxon>Bacteroidota</taxon>
        <taxon>Bacteroidia</taxon>
        <taxon>Marinilabiliales</taxon>
        <taxon>Prolixibacteraceae</taxon>
        <taxon>Draconibacterium</taxon>
    </lineage>
</organism>
<evidence type="ECO:0000313" key="1">
    <source>
        <dbReference type="EMBL" id="QIA09461.1"/>
    </source>
</evidence>
<accession>A0A6C0RJR8</accession>
<dbReference type="EMBL" id="CP048409">
    <property type="protein sequence ID" value="QIA09461.1"/>
    <property type="molecule type" value="Genomic_DNA"/>
</dbReference>
<dbReference type="RefSeq" id="WP_163348432.1">
    <property type="nucleotide sequence ID" value="NZ_CP048409.1"/>
</dbReference>
<evidence type="ECO:0000313" key="2">
    <source>
        <dbReference type="Proteomes" id="UP000474630"/>
    </source>
</evidence>
<evidence type="ECO:0008006" key="3">
    <source>
        <dbReference type="Google" id="ProtNLM"/>
    </source>
</evidence>
<proteinExistence type="predicted"/>
<dbReference type="Proteomes" id="UP000474630">
    <property type="component" value="Chromosome"/>
</dbReference>
<name>A0A6C0RJR8_9BACT</name>
<sequence>MGQREKSILVGNNTFDVLLSSIDGVTYFDKRSTNISLINRSEKLSIGMKLYTFSYSISGDQPGWISYQTYNPNANDCGSRYSEWDTIYIQRKLNTPGISGSNIICNNYTTYTATSYDTPSETFTWNATDGVKIYKNGQYLTSYTGTETSVLVYEPVSGSGNGNVKVKANATNYESSNQAIKEVWFGDMHPMNIRLNDAMIGFPKSEFCYGDPNLVEASFIDGDPYIDEWDWDVTGGYITIENPYDDKSRATIHPASYSSFNVKLRAHNSCGWSGWADMGVSVISCGGYFMTMFPNPASSYVELSFIDSEVEEPNLTKNKIKLKKDKKDTDKDIKEYLVLILDKNGTIRKSIKSKSLNLNIKTSDLEPGTYFLHLIYNDELYKQQLIIQ</sequence>
<keyword evidence="2" id="KW-1185">Reference proteome</keyword>
<gene>
    <name evidence="1" type="ORF">G0Q07_17895</name>
</gene>
<dbReference type="AlphaFoldDB" id="A0A6C0RJR8"/>
<dbReference type="KEGG" id="drc:G0Q07_17895"/>